<keyword evidence="5" id="KW-0032">Aminotransferase</keyword>
<dbReference type="CDD" id="cd00609">
    <property type="entry name" value="AAT_like"/>
    <property type="match status" value="1"/>
</dbReference>
<dbReference type="InterPro" id="IPR015421">
    <property type="entry name" value="PyrdxlP-dep_Trfase_major"/>
</dbReference>
<dbReference type="PRINTS" id="PR00799">
    <property type="entry name" value="TRANSAMINASE"/>
</dbReference>
<feature type="domain" description="Aminotransferase class I/classII large" evidence="9">
    <location>
        <begin position="33"/>
        <end position="401"/>
    </location>
</feature>
<name>A0A0L0SHF5_ALLM3</name>
<dbReference type="FunFam" id="3.40.640.10:FF:000064">
    <property type="entry name" value="Aspartate aminotransferase"/>
    <property type="match status" value="1"/>
</dbReference>
<evidence type="ECO:0000256" key="2">
    <source>
        <dbReference type="ARBA" id="ARBA00007441"/>
    </source>
</evidence>
<evidence type="ECO:0000313" key="11">
    <source>
        <dbReference type="Proteomes" id="UP000054350"/>
    </source>
</evidence>
<keyword evidence="6" id="KW-0808">Transferase</keyword>
<evidence type="ECO:0000256" key="5">
    <source>
        <dbReference type="ARBA" id="ARBA00022576"/>
    </source>
</evidence>
<evidence type="ECO:0000256" key="4">
    <source>
        <dbReference type="ARBA" id="ARBA00012753"/>
    </source>
</evidence>
<proteinExistence type="inferred from homology"/>
<dbReference type="InterPro" id="IPR000796">
    <property type="entry name" value="Asp_trans"/>
</dbReference>
<dbReference type="PANTHER" id="PTHR11879">
    <property type="entry name" value="ASPARTATE AMINOTRANSFERASE"/>
    <property type="match status" value="1"/>
</dbReference>
<evidence type="ECO:0000256" key="8">
    <source>
        <dbReference type="ARBA" id="ARBA00030923"/>
    </source>
</evidence>
<reference evidence="11" key="2">
    <citation type="submission" date="2009-11" db="EMBL/GenBank/DDBJ databases">
        <title>The Genome Sequence of Allomyces macrogynus strain ATCC 38327.</title>
        <authorList>
            <consortium name="The Broad Institute Genome Sequencing Platform"/>
            <person name="Russ C."/>
            <person name="Cuomo C."/>
            <person name="Shea T."/>
            <person name="Young S.K."/>
            <person name="Zeng Q."/>
            <person name="Koehrsen M."/>
            <person name="Haas B."/>
            <person name="Borodovsky M."/>
            <person name="Guigo R."/>
            <person name="Alvarado L."/>
            <person name="Berlin A."/>
            <person name="Borenstein D."/>
            <person name="Chen Z."/>
            <person name="Engels R."/>
            <person name="Freedman E."/>
            <person name="Gellesch M."/>
            <person name="Goldberg J."/>
            <person name="Griggs A."/>
            <person name="Gujja S."/>
            <person name="Heiman D."/>
            <person name="Hepburn T."/>
            <person name="Howarth C."/>
            <person name="Jen D."/>
            <person name="Larson L."/>
            <person name="Lewis B."/>
            <person name="Mehta T."/>
            <person name="Park D."/>
            <person name="Pearson M."/>
            <person name="Roberts A."/>
            <person name="Saif S."/>
            <person name="Shenoy N."/>
            <person name="Sisk P."/>
            <person name="Stolte C."/>
            <person name="Sykes S."/>
            <person name="Walk T."/>
            <person name="White J."/>
            <person name="Yandava C."/>
            <person name="Burger G."/>
            <person name="Gray M.W."/>
            <person name="Holland P.W.H."/>
            <person name="King N."/>
            <person name="Lang F.B.F."/>
            <person name="Roger A.J."/>
            <person name="Ruiz-Trillo I."/>
            <person name="Lander E."/>
            <person name="Nusbaum C."/>
        </authorList>
    </citation>
    <scope>NUCLEOTIDE SEQUENCE [LARGE SCALE GENOMIC DNA]</scope>
    <source>
        <strain evidence="11">ATCC 38327</strain>
    </source>
</reference>
<comment type="similarity">
    <text evidence="2">Belongs to the class-I pyridoxal-phosphate-dependent aminotransferase family.</text>
</comment>
<dbReference type="eggNOG" id="KOG1412">
    <property type="taxonomic scope" value="Eukaryota"/>
</dbReference>
<sequence>MTLDTTHFDAVPLAPPDVIFHLTASYKADTHAQKVNVGVGAYRDDNGHPWVLPVVRKAEQLIVNNHALDHEYLPIEGLASFTSAASRLILGKDSPALNENRAIAVQTISGTGAVRLGADFLARFRGTQTKVLLSNPTWANHKAIFNDAGFKDVADYAYYHPATRGLDLEGMLRDLRAAPEGSIVVLHACAHNPTGVDPTPAQWNTIADVMIAKKHFAFFDCAYQGFASGDLDRDATAVRYFATRTELFVAQSFAKNFGLYNERTGALTVVTKSPETAQAVKSQLAKLSRAAISNPPAFGARIVSTVLNDAALYAEWVENLKTMSGRIQLMRTKLFDALQKLGTPGSWQHILDQIGMFTFTGLNAAQSQAMGTKFHIYMTNNGRISMAGLTSSNVEYFAKSLDWIVRNVQ</sequence>
<evidence type="ECO:0000256" key="1">
    <source>
        <dbReference type="ARBA" id="ARBA00001933"/>
    </source>
</evidence>
<organism evidence="10 11">
    <name type="scientific">Allomyces macrogynus (strain ATCC 38327)</name>
    <name type="common">Allomyces javanicus var. macrogynus</name>
    <dbReference type="NCBI Taxonomy" id="578462"/>
    <lineage>
        <taxon>Eukaryota</taxon>
        <taxon>Fungi</taxon>
        <taxon>Fungi incertae sedis</taxon>
        <taxon>Blastocladiomycota</taxon>
        <taxon>Blastocladiomycetes</taxon>
        <taxon>Blastocladiales</taxon>
        <taxon>Blastocladiaceae</taxon>
        <taxon>Allomyces</taxon>
    </lineage>
</organism>
<evidence type="ECO:0000313" key="10">
    <source>
        <dbReference type="EMBL" id="KNE61882.1"/>
    </source>
</evidence>
<dbReference type="Gene3D" id="3.90.1150.10">
    <property type="entry name" value="Aspartate Aminotransferase, domain 1"/>
    <property type="match status" value="1"/>
</dbReference>
<dbReference type="OMA" id="GTWTHIT"/>
<evidence type="ECO:0000256" key="3">
    <source>
        <dbReference type="ARBA" id="ARBA00011738"/>
    </source>
</evidence>
<dbReference type="Gene3D" id="3.40.640.10">
    <property type="entry name" value="Type I PLP-dependent aspartate aminotransferase-like (Major domain)"/>
    <property type="match status" value="1"/>
</dbReference>
<dbReference type="AlphaFoldDB" id="A0A0L0SHF5"/>
<keyword evidence="7" id="KW-0663">Pyridoxal phosphate</keyword>
<dbReference type="GO" id="GO:0030170">
    <property type="term" value="F:pyridoxal phosphate binding"/>
    <property type="evidence" value="ECO:0007669"/>
    <property type="project" value="InterPro"/>
</dbReference>
<keyword evidence="11" id="KW-1185">Reference proteome</keyword>
<comment type="cofactor">
    <cofactor evidence="1">
        <name>pyridoxal 5'-phosphate</name>
        <dbReference type="ChEBI" id="CHEBI:597326"/>
    </cofactor>
</comment>
<dbReference type="PANTHER" id="PTHR11879:SF55">
    <property type="entry name" value="GLUTAMATE OXALOACETATE TRANSAMINASE 1, ISOFORM B"/>
    <property type="match status" value="1"/>
</dbReference>
<dbReference type="STRING" id="578462.A0A0L0SHF5"/>
<evidence type="ECO:0000259" key="9">
    <source>
        <dbReference type="Pfam" id="PF00155"/>
    </source>
</evidence>
<reference evidence="10 11" key="1">
    <citation type="submission" date="2009-11" db="EMBL/GenBank/DDBJ databases">
        <title>Annotation of Allomyces macrogynus ATCC 38327.</title>
        <authorList>
            <consortium name="The Broad Institute Genome Sequencing Platform"/>
            <person name="Russ C."/>
            <person name="Cuomo C."/>
            <person name="Burger G."/>
            <person name="Gray M.W."/>
            <person name="Holland P.W.H."/>
            <person name="King N."/>
            <person name="Lang F.B.F."/>
            <person name="Roger A.J."/>
            <person name="Ruiz-Trillo I."/>
            <person name="Young S.K."/>
            <person name="Zeng Q."/>
            <person name="Gargeya S."/>
            <person name="Fitzgerald M."/>
            <person name="Haas B."/>
            <person name="Abouelleil A."/>
            <person name="Alvarado L."/>
            <person name="Arachchi H.M."/>
            <person name="Berlin A."/>
            <person name="Chapman S.B."/>
            <person name="Gearin G."/>
            <person name="Goldberg J."/>
            <person name="Griggs A."/>
            <person name="Gujja S."/>
            <person name="Hansen M."/>
            <person name="Heiman D."/>
            <person name="Howarth C."/>
            <person name="Larimer J."/>
            <person name="Lui A."/>
            <person name="MacDonald P.J.P."/>
            <person name="McCowen C."/>
            <person name="Montmayeur A."/>
            <person name="Murphy C."/>
            <person name="Neiman D."/>
            <person name="Pearson M."/>
            <person name="Priest M."/>
            <person name="Roberts A."/>
            <person name="Saif S."/>
            <person name="Shea T."/>
            <person name="Sisk P."/>
            <person name="Stolte C."/>
            <person name="Sykes S."/>
            <person name="Wortman J."/>
            <person name="Nusbaum C."/>
            <person name="Birren B."/>
        </authorList>
    </citation>
    <scope>NUCLEOTIDE SEQUENCE [LARGE SCALE GENOMIC DNA]</scope>
    <source>
        <strain evidence="10 11">ATCC 38327</strain>
    </source>
</reference>
<dbReference type="InterPro" id="IPR004839">
    <property type="entry name" value="Aminotransferase_I/II_large"/>
</dbReference>
<evidence type="ECO:0000256" key="7">
    <source>
        <dbReference type="ARBA" id="ARBA00022898"/>
    </source>
</evidence>
<dbReference type="EMBL" id="GG745339">
    <property type="protein sequence ID" value="KNE61882.1"/>
    <property type="molecule type" value="Genomic_DNA"/>
</dbReference>
<comment type="subunit">
    <text evidence="3">Homodimer.</text>
</comment>
<dbReference type="VEuPathDB" id="FungiDB:AMAG_07153"/>
<dbReference type="NCBIfam" id="NF006719">
    <property type="entry name" value="PRK09257.1"/>
    <property type="match status" value="1"/>
</dbReference>
<dbReference type="EC" id="2.6.1.1" evidence="4"/>
<dbReference type="Proteomes" id="UP000054350">
    <property type="component" value="Unassembled WGS sequence"/>
</dbReference>
<dbReference type="InterPro" id="IPR015424">
    <property type="entry name" value="PyrdxlP-dep_Trfase"/>
</dbReference>
<dbReference type="GO" id="GO:0004069">
    <property type="term" value="F:L-aspartate:2-oxoglutarate aminotransferase activity"/>
    <property type="evidence" value="ECO:0007669"/>
    <property type="project" value="UniProtKB-EC"/>
</dbReference>
<dbReference type="Pfam" id="PF00155">
    <property type="entry name" value="Aminotran_1_2"/>
    <property type="match status" value="1"/>
</dbReference>
<evidence type="ECO:0000256" key="6">
    <source>
        <dbReference type="ARBA" id="ARBA00022679"/>
    </source>
</evidence>
<dbReference type="FunFam" id="3.90.1150.10:FF:000001">
    <property type="entry name" value="Aspartate aminotransferase"/>
    <property type="match status" value="1"/>
</dbReference>
<accession>A0A0L0SHF5</accession>
<gene>
    <name evidence="10" type="ORF">AMAG_07153</name>
</gene>
<dbReference type="GO" id="GO:0006532">
    <property type="term" value="P:aspartate biosynthetic process"/>
    <property type="evidence" value="ECO:0007669"/>
    <property type="project" value="TreeGrafter"/>
</dbReference>
<protein>
    <recommendedName>
        <fullName evidence="4">aspartate transaminase</fullName>
        <ecNumber evidence="4">2.6.1.1</ecNumber>
    </recommendedName>
    <alternativeName>
        <fullName evidence="8">Transaminase A</fullName>
    </alternativeName>
</protein>
<dbReference type="SUPFAM" id="SSF53383">
    <property type="entry name" value="PLP-dependent transferases"/>
    <property type="match status" value="1"/>
</dbReference>
<dbReference type="OrthoDB" id="6752799at2759"/>
<dbReference type="GO" id="GO:0005829">
    <property type="term" value="C:cytosol"/>
    <property type="evidence" value="ECO:0007669"/>
    <property type="project" value="TreeGrafter"/>
</dbReference>
<dbReference type="InterPro" id="IPR015422">
    <property type="entry name" value="PyrdxlP-dep_Trfase_small"/>
</dbReference>